<dbReference type="Pfam" id="PF03703">
    <property type="entry name" value="bPH_2"/>
    <property type="match status" value="2"/>
</dbReference>
<sequence length="498" mass="57180">MKTNDFSAPRRMSKSAFVIFLVNNLWLYAKYFLFIVILELFNSEKKLSFIEAALDFLVVLAICLTLAAVIAFINYYSKKYYVENGNLIFIHGLVRKEITSISLTKIHSLRTKQGLIYRLLDMKGVSFDTLASQSEEIEMILDNEDWEALLSRIETLDSQTQIQASEADKIEEKTDGYTTKLSVGNLNLIKGALCQNHLRGMVVFGSILVTLYDQIISVNENAVEYFYGYMATHADFLRLSLSSCITVAAILYIVTLLLWLGKVFLRYFNMDIRIDREQLFFESGLISRNSSRFSYDKICTVYIKRNIIEKWLACSTVMLKQALNATDRNRGVDVRIYGSDSATTFLDWWLGKDYASSQPIVSAQSGYGLLGYTIRFDLLVSLAAGIALCYFQYYGWLWLPVVYMLISLIKGIFAVRRSSITLKEDYVEINSGKFAEVKNYFKYSNMEVVRMTATPFTPFYHRVNLVISTNGSSFTVRSLKEQEAKEIYELLLYNCYIK</sequence>
<keyword evidence="1" id="KW-1133">Transmembrane helix</keyword>
<keyword evidence="1" id="KW-0472">Membrane</keyword>
<feature type="transmembrane region" description="Helical" evidence="1">
    <location>
        <begin position="198"/>
        <end position="216"/>
    </location>
</feature>
<feature type="domain" description="YdbS-like PH" evidence="2">
    <location>
        <begin position="75"/>
        <end position="139"/>
    </location>
</feature>
<feature type="transmembrane region" description="Helical" evidence="1">
    <location>
        <begin position="367"/>
        <end position="387"/>
    </location>
</feature>
<evidence type="ECO:0000313" key="4">
    <source>
        <dbReference type="Proteomes" id="UP000056419"/>
    </source>
</evidence>
<dbReference type="RefSeq" id="WP_060386158.1">
    <property type="nucleotide sequence ID" value="NZ_LRGC01000012.1"/>
</dbReference>
<proteinExistence type="predicted"/>
<keyword evidence="1" id="KW-0812">Transmembrane</keyword>
<name>A0A108T518_BACSE</name>
<dbReference type="PANTHER" id="PTHR34473:SF2">
    <property type="entry name" value="UPF0699 TRANSMEMBRANE PROTEIN YDBT"/>
    <property type="match status" value="1"/>
</dbReference>
<dbReference type="PANTHER" id="PTHR34473">
    <property type="entry name" value="UPF0699 TRANSMEMBRANE PROTEIN YDBS"/>
    <property type="match status" value="1"/>
</dbReference>
<dbReference type="PATRIC" id="fig|46506.5.peg.2604"/>
<dbReference type="AlphaFoldDB" id="A0A108T518"/>
<feature type="transmembrane region" description="Helical" evidence="1">
    <location>
        <begin position="393"/>
        <end position="413"/>
    </location>
</feature>
<feature type="transmembrane region" description="Helical" evidence="1">
    <location>
        <begin position="53"/>
        <end position="76"/>
    </location>
</feature>
<dbReference type="Proteomes" id="UP000056419">
    <property type="component" value="Unassembled WGS sequence"/>
</dbReference>
<reference evidence="3 4" key="1">
    <citation type="journal article" date="2016" name="BMC Genomics">
        <title>Type VI secretion systems of human gut Bacteroidales segregate into three genetic architectures, two of which are contained on mobile genetic elements.</title>
        <authorList>
            <person name="Coyne M.J."/>
            <person name="Roelofs K.G."/>
            <person name="Comstock L.E."/>
        </authorList>
    </citation>
    <scope>NUCLEOTIDE SEQUENCE [LARGE SCALE GENOMIC DNA]</scope>
    <source>
        <strain evidence="3 4">CL09T03C01</strain>
    </source>
</reference>
<protein>
    <submittedName>
        <fullName evidence="3">Putative membrane protein</fullName>
    </submittedName>
</protein>
<keyword evidence="4" id="KW-1185">Reference proteome</keyword>
<evidence type="ECO:0000313" key="3">
    <source>
        <dbReference type="EMBL" id="KWR53598.1"/>
    </source>
</evidence>
<gene>
    <name evidence="3" type="ORF">AA415_02427</name>
</gene>
<organism evidence="3 4">
    <name type="scientific">Bacteroides stercoris</name>
    <dbReference type="NCBI Taxonomy" id="46506"/>
    <lineage>
        <taxon>Bacteria</taxon>
        <taxon>Pseudomonadati</taxon>
        <taxon>Bacteroidota</taxon>
        <taxon>Bacteroidia</taxon>
        <taxon>Bacteroidales</taxon>
        <taxon>Bacteroidaceae</taxon>
        <taxon>Bacteroides</taxon>
    </lineage>
</organism>
<comment type="caution">
    <text evidence="3">The sequence shown here is derived from an EMBL/GenBank/DDBJ whole genome shotgun (WGS) entry which is preliminary data.</text>
</comment>
<accession>A0A108T518</accession>
<evidence type="ECO:0000256" key="1">
    <source>
        <dbReference type="SAM" id="Phobius"/>
    </source>
</evidence>
<feature type="transmembrane region" description="Helical" evidence="1">
    <location>
        <begin position="236"/>
        <end position="260"/>
    </location>
</feature>
<feature type="transmembrane region" description="Helical" evidence="1">
    <location>
        <begin position="16"/>
        <end position="41"/>
    </location>
</feature>
<feature type="domain" description="YdbS-like PH" evidence="2">
    <location>
        <begin position="416"/>
        <end position="490"/>
    </location>
</feature>
<dbReference type="InterPro" id="IPR005182">
    <property type="entry name" value="YdbS-like_PH"/>
</dbReference>
<dbReference type="STRING" id="46506.AA415_02427"/>
<dbReference type="EMBL" id="LRGC01000012">
    <property type="protein sequence ID" value="KWR53598.1"/>
    <property type="molecule type" value="Genomic_DNA"/>
</dbReference>
<evidence type="ECO:0000259" key="2">
    <source>
        <dbReference type="Pfam" id="PF03703"/>
    </source>
</evidence>